<protein>
    <submittedName>
        <fullName evidence="2">Uncharacterized protein</fullName>
    </submittedName>
</protein>
<gene>
    <name evidence="2" type="ORF">FV141_04880</name>
</gene>
<name>A0ABX5Z7S0_9MICO</name>
<accession>A0ABX5Z7S0</accession>
<keyword evidence="3" id="KW-1185">Reference proteome</keyword>
<organism evidence="2 3">
    <name type="scientific">Dermacoccus abyssi</name>
    <dbReference type="NCBI Taxonomy" id="322596"/>
    <lineage>
        <taxon>Bacteria</taxon>
        <taxon>Bacillati</taxon>
        <taxon>Actinomycetota</taxon>
        <taxon>Actinomycetes</taxon>
        <taxon>Micrococcales</taxon>
        <taxon>Dermacoccaceae</taxon>
        <taxon>Dermacoccus</taxon>
    </lineage>
</organism>
<proteinExistence type="predicted"/>
<dbReference type="Proteomes" id="UP000323565">
    <property type="component" value="Chromosome"/>
</dbReference>
<dbReference type="EMBL" id="CP043031">
    <property type="protein sequence ID" value="QEH92930.1"/>
    <property type="molecule type" value="Genomic_DNA"/>
</dbReference>
<evidence type="ECO:0000313" key="3">
    <source>
        <dbReference type="Proteomes" id="UP000323565"/>
    </source>
</evidence>
<reference evidence="2 3" key="1">
    <citation type="submission" date="2019-08" db="EMBL/GenBank/DDBJ databases">
        <title>Dermacoccus abyssi strain HZAU 226, whole genome Nanopore sequencing project.</title>
        <authorList>
            <person name="Guo A."/>
            <person name="Zhang X."/>
            <person name="Ruan Y."/>
            <person name="Liu W."/>
            <person name="Chen Q."/>
            <person name="Gu L."/>
        </authorList>
    </citation>
    <scope>NUCLEOTIDE SEQUENCE [LARGE SCALE GENOMIC DNA]</scope>
    <source>
        <strain evidence="2 3">HZAU 226</strain>
    </source>
</reference>
<feature type="compositionally biased region" description="Basic and acidic residues" evidence="1">
    <location>
        <begin position="28"/>
        <end position="45"/>
    </location>
</feature>
<feature type="region of interest" description="Disordered" evidence="1">
    <location>
        <begin position="21"/>
        <end position="45"/>
    </location>
</feature>
<evidence type="ECO:0000256" key="1">
    <source>
        <dbReference type="SAM" id="MobiDB-lite"/>
    </source>
</evidence>
<sequence>MAGWAGNTAFGTTQGHRELIDDFLDSAAMDHREDDDPREEARADDATIARVLDEGYLPSREALLAMMVFEECDLDAAAAAIRAFGDVTPVSLDEQAPTSQH</sequence>
<evidence type="ECO:0000313" key="2">
    <source>
        <dbReference type="EMBL" id="QEH92930.1"/>
    </source>
</evidence>